<dbReference type="GO" id="GO:0000287">
    <property type="term" value="F:magnesium ion binding"/>
    <property type="evidence" value="ECO:0007669"/>
    <property type="project" value="TreeGrafter"/>
</dbReference>
<dbReference type="Pfam" id="PF02548">
    <property type="entry name" value="Pantoate_transf"/>
    <property type="match status" value="1"/>
</dbReference>
<feature type="binding site" evidence="7 9">
    <location>
        <begin position="49"/>
        <end position="50"/>
    </location>
    <ligand>
        <name>3-methyl-2-oxobutanoate</name>
        <dbReference type="ChEBI" id="CHEBI:11851"/>
    </ligand>
</feature>
<feature type="binding site" evidence="7 10">
    <location>
        <position position="121"/>
    </location>
    <ligand>
        <name>Mg(2+)</name>
        <dbReference type="ChEBI" id="CHEBI:18420"/>
    </ligand>
</feature>
<keyword evidence="5 7" id="KW-0808">Transferase</keyword>
<evidence type="ECO:0000256" key="4">
    <source>
        <dbReference type="ARBA" id="ARBA00022655"/>
    </source>
</evidence>
<dbReference type="Proteomes" id="UP000009374">
    <property type="component" value="Unassembled WGS sequence"/>
</dbReference>
<protein>
    <recommendedName>
        <fullName evidence="7">3-methyl-2-oxobutanoate hydroxymethyltransferase</fullName>
        <ecNumber evidence="7">2.1.2.11</ecNumber>
    </recommendedName>
    <alternativeName>
        <fullName evidence="7">Ketopantoate hydroxymethyltransferase</fullName>
        <shortName evidence="7">KPHMT</shortName>
    </alternativeName>
</protein>
<dbReference type="InterPro" id="IPR040442">
    <property type="entry name" value="Pyrv_kinase-like_dom_sf"/>
</dbReference>
<evidence type="ECO:0000256" key="8">
    <source>
        <dbReference type="PIRSR" id="PIRSR000388-1"/>
    </source>
</evidence>
<feature type="active site" description="Proton acceptor" evidence="7 8">
    <location>
        <position position="188"/>
    </location>
</feature>
<dbReference type="GO" id="GO:0032259">
    <property type="term" value="P:methylation"/>
    <property type="evidence" value="ECO:0007669"/>
    <property type="project" value="UniProtKB-KW"/>
</dbReference>
<dbReference type="InterPro" id="IPR003700">
    <property type="entry name" value="Pantoate_hydroxy_MeTrfase"/>
</dbReference>
<dbReference type="PIRSF" id="PIRSF000388">
    <property type="entry name" value="Pantoate_hydroxy_MeTrfase"/>
    <property type="match status" value="1"/>
</dbReference>
<dbReference type="GO" id="GO:0003864">
    <property type="term" value="F:3-methyl-2-oxobutanoate hydroxymethyltransferase activity"/>
    <property type="evidence" value="ECO:0007669"/>
    <property type="project" value="UniProtKB-UniRule"/>
</dbReference>
<proteinExistence type="inferred from homology"/>
<evidence type="ECO:0000256" key="10">
    <source>
        <dbReference type="PIRSR" id="PIRSR000388-3"/>
    </source>
</evidence>
<dbReference type="FunFam" id="3.20.20.60:FF:000003">
    <property type="entry name" value="3-methyl-2-oxobutanoate hydroxymethyltransferase"/>
    <property type="match status" value="1"/>
</dbReference>
<dbReference type="GO" id="GO:0005737">
    <property type="term" value="C:cytoplasm"/>
    <property type="evidence" value="ECO:0007669"/>
    <property type="project" value="UniProtKB-SubCell"/>
</dbReference>
<organism evidence="11 12">
    <name type="scientific">Leptospirillum ferrodiazotrophum</name>
    <dbReference type="NCBI Taxonomy" id="412449"/>
    <lineage>
        <taxon>Bacteria</taxon>
        <taxon>Pseudomonadati</taxon>
        <taxon>Nitrospirota</taxon>
        <taxon>Nitrospiria</taxon>
        <taxon>Nitrospirales</taxon>
        <taxon>Nitrospiraceae</taxon>
        <taxon>Leptospirillum</taxon>
    </lineage>
</organism>
<dbReference type="GO" id="GO:0008168">
    <property type="term" value="F:methyltransferase activity"/>
    <property type="evidence" value="ECO:0007669"/>
    <property type="project" value="UniProtKB-KW"/>
</dbReference>
<comment type="subunit">
    <text evidence="3 7">Homodecamer; pentamer of dimers.</text>
</comment>
<comment type="function">
    <text evidence="6 7">Catalyzes the reversible reaction in which hydroxymethyl group from 5,10-methylenetetrahydrofolate is transferred onto alpha-ketoisovalerate to form ketopantoate.</text>
</comment>
<feature type="binding site" evidence="7 10">
    <location>
        <position position="89"/>
    </location>
    <ligand>
        <name>Mg(2+)</name>
        <dbReference type="ChEBI" id="CHEBI:18420"/>
    </ligand>
</feature>
<comment type="cofactor">
    <cofactor evidence="7 10">
        <name>Mg(2+)</name>
        <dbReference type="ChEBI" id="CHEBI:18420"/>
    </cofactor>
    <text evidence="7 10">Binds 1 Mg(2+) ion per subunit.</text>
</comment>
<name>C6HTS2_9BACT</name>
<dbReference type="SUPFAM" id="SSF51621">
    <property type="entry name" value="Phosphoenolpyruvate/pyruvate domain"/>
    <property type="match status" value="1"/>
</dbReference>
<evidence type="ECO:0000256" key="5">
    <source>
        <dbReference type="ARBA" id="ARBA00022679"/>
    </source>
</evidence>
<keyword evidence="11" id="KW-0489">Methyltransferase</keyword>
<dbReference type="PANTHER" id="PTHR20881">
    <property type="entry name" value="3-METHYL-2-OXOBUTANOATE HYDROXYMETHYLTRANSFERASE"/>
    <property type="match status" value="1"/>
</dbReference>
<evidence type="ECO:0000313" key="12">
    <source>
        <dbReference type="Proteomes" id="UP000009374"/>
    </source>
</evidence>
<keyword evidence="7" id="KW-0963">Cytoplasm</keyword>
<evidence type="ECO:0000313" key="11">
    <source>
        <dbReference type="EMBL" id="EES54037.1"/>
    </source>
</evidence>
<dbReference type="HAMAP" id="MF_00156">
    <property type="entry name" value="PanB"/>
    <property type="match status" value="1"/>
</dbReference>
<comment type="catalytic activity">
    <reaction evidence="7">
        <text>(6R)-5,10-methylene-5,6,7,8-tetrahydrofolate + 3-methyl-2-oxobutanoate + H2O = 2-dehydropantoate + (6S)-5,6,7,8-tetrahydrofolate</text>
        <dbReference type="Rhea" id="RHEA:11824"/>
        <dbReference type="ChEBI" id="CHEBI:11561"/>
        <dbReference type="ChEBI" id="CHEBI:11851"/>
        <dbReference type="ChEBI" id="CHEBI:15377"/>
        <dbReference type="ChEBI" id="CHEBI:15636"/>
        <dbReference type="ChEBI" id="CHEBI:57453"/>
        <dbReference type="EC" id="2.1.2.11"/>
    </reaction>
</comment>
<feature type="binding site" evidence="7 9">
    <location>
        <position position="119"/>
    </location>
    <ligand>
        <name>3-methyl-2-oxobutanoate</name>
        <dbReference type="ChEBI" id="CHEBI:11851"/>
    </ligand>
</feature>
<dbReference type="CDD" id="cd06557">
    <property type="entry name" value="KPHMT-like"/>
    <property type="match status" value="1"/>
</dbReference>
<keyword evidence="7 10" id="KW-0460">Magnesium</keyword>
<dbReference type="AlphaFoldDB" id="C6HTS2"/>
<keyword evidence="12" id="KW-1185">Reference proteome</keyword>
<evidence type="ECO:0000256" key="6">
    <source>
        <dbReference type="ARBA" id="ARBA00056497"/>
    </source>
</evidence>
<feature type="binding site" evidence="7 10">
    <location>
        <position position="49"/>
    </location>
    <ligand>
        <name>Mg(2+)</name>
        <dbReference type="ChEBI" id="CHEBI:18420"/>
    </ligand>
</feature>
<dbReference type="NCBIfam" id="NF001452">
    <property type="entry name" value="PRK00311.1"/>
    <property type="match status" value="1"/>
</dbReference>
<dbReference type="UniPathway" id="UPA00028">
    <property type="reaction ID" value="UER00003"/>
</dbReference>
<keyword evidence="4 7" id="KW-0566">Pantothenate biosynthesis</keyword>
<evidence type="ECO:0000256" key="2">
    <source>
        <dbReference type="ARBA" id="ARBA00008676"/>
    </source>
</evidence>
<dbReference type="EMBL" id="GG693851">
    <property type="protein sequence ID" value="EES54037.1"/>
    <property type="molecule type" value="Genomic_DNA"/>
</dbReference>
<comment type="similarity">
    <text evidence="2 7">Belongs to the PanB family.</text>
</comment>
<dbReference type="NCBIfam" id="TIGR00222">
    <property type="entry name" value="panB"/>
    <property type="match status" value="1"/>
</dbReference>
<comment type="subcellular location">
    <subcellularLocation>
        <location evidence="7">Cytoplasm</location>
    </subcellularLocation>
</comment>
<evidence type="ECO:0000256" key="1">
    <source>
        <dbReference type="ARBA" id="ARBA00005033"/>
    </source>
</evidence>
<dbReference type="Gene3D" id="3.20.20.60">
    <property type="entry name" value="Phosphoenolpyruvate-binding domains"/>
    <property type="match status" value="1"/>
</dbReference>
<dbReference type="PANTHER" id="PTHR20881:SF0">
    <property type="entry name" value="3-METHYL-2-OXOBUTANOATE HYDROXYMETHYLTRANSFERASE"/>
    <property type="match status" value="1"/>
</dbReference>
<evidence type="ECO:0000256" key="9">
    <source>
        <dbReference type="PIRSR" id="PIRSR000388-2"/>
    </source>
</evidence>
<accession>C6HTS2</accession>
<dbReference type="GO" id="GO:0015940">
    <property type="term" value="P:pantothenate biosynthetic process"/>
    <property type="evidence" value="ECO:0007669"/>
    <property type="project" value="UniProtKB-UniRule"/>
</dbReference>
<evidence type="ECO:0000256" key="3">
    <source>
        <dbReference type="ARBA" id="ARBA00011424"/>
    </source>
</evidence>
<comment type="pathway">
    <text evidence="1 7">Cofactor biosynthesis; (R)-pantothenate biosynthesis; (R)-pantoate from 3-methyl-2-oxobutanoate: step 1/2.</text>
</comment>
<feature type="binding site" evidence="7 9">
    <location>
        <position position="89"/>
    </location>
    <ligand>
        <name>3-methyl-2-oxobutanoate</name>
        <dbReference type="ChEBI" id="CHEBI:11851"/>
    </ligand>
</feature>
<dbReference type="EC" id="2.1.2.11" evidence="7"/>
<dbReference type="InterPro" id="IPR015813">
    <property type="entry name" value="Pyrv/PenolPyrv_kinase-like_dom"/>
</dbReference>
<evidence type="ECO:0000256" key="7">
    <source>
        <dbReference type="HAMAP-Rule" id="MF_00156"/>
    </source>
</evidence>
<keyword evidence="7 10" id="KW-0479">Metal-binding</keyword>
<reference evidence="11 12" key="1">
    <citation type="journal article" date="2009" name="Appl. Environ. Microbiol.">
        <title>Community genomic and proteomic analyses of chemoautotrophic iron-oxidizing "Leptospirillum rubarum" (Group II) and "Leptospirillum ferrodiazotrophum" (Group III) bacteria in acid mine drainage biofilms.</title>
        <authorList>
            <person name="Goltsman D.S."/>
            <person name="Denef V.J."/>
            <person name="Singer S.W."/>
            <person name="VerBerkmoes N.C."/>
            <person name="Lefsrud M."/>
            <person name="Mueller R.S."/>
            <person name="Dick G.J."/>
            <person name="Sun C.L."/>
            <person name="Wheeler K.E."/>
            <person name="Zemla A."/>
            <person name="Baker B.J."/>
            <person name="Hauser L."/>
            <person name="Land M."/>
            <person name="Shah M.B."/>
            <person name="Thelen M.P."/>
            <person name="Hettich R.L."/>
            <person name="Banfield J.F."/>
        </authorList>
    </citation>
    <scope>NUCLEOTIDE SEQUENCE [LARGE SCALE GENOMIC DNA]</scope>
</reference>
<gene>
    <name evidence="7" type="primary">panB</name>
    <name evidence="11" type="ORF">UBAL3_24060053</name>
</gene>
<sequence>MAGNSQPLTAPALRARKGTGSPIVAVTAYDAFHGQLLAEAGIDIALVGDSLGMVVQGHQTTLPVTLDEMVYHTRMVGRGTAGRVFLLADLPFGSYQSSPEEAVRSALRLVKEGGAQAVKLEGGKDYLRHVAAIVSSMIPVVGHLGLLPQRVHAMGGYRVAGRSPEEADRILREAKDLVDAGIFALVLEGIPRELAAGITREIPVPVIGIGAGPDTDGQVLVIHDLLGWTPEERRPRFARRFADGRGEALRALGDYSRAVKDRRFPTEEESFHSHAP</sequence>